<dbReference type="PANTHER" id="PTHR43022">
    <property type="entry name" value="PROTEIN SMF"/>
    <property type="match status" value="1"/>
</dbReference>
<dbReference type="PANTHER" id="PTHR43022:SF1">
    <property type="entry name" value="PROTEIN SMF"/>
    <property type="match status" value="1"/>
</dbReference>
<evidence type="ECO:0000256" key="1">
    <source>
        <dbReference type="ARBA" id="ARBA00006525"/>
    </source>
</evidence>
<evidence type="ECO:0000313" key="6">
    <source>
        <dbReference type="Proteomes" id="UP000037247"/>
    </source>
</evidence>
<evidence type="ECO:0000259" key="4">
    <source>
        <dbReference type="Pfam" id="PF17782"/>
    </source>
</evidence>
<protein>
    <recommendedName>
        <fullName evidence="7">DNA-protecting protein DprA</fullName>
    </recommendedName>
</protein>
<organism evidence="5 6">
    <name type="scientific">Gordonia jacobaea</name>
    <dbReference type="NCBI Taxonomy" id="122202"/>
    <lineage>
        <taxon>Bacteria</taxon>
        <taxon>Bacillati</taxon>
        <taxon>Actinomycetota</taxon>
        <taxon>Actinomycetes</taxon>
        <taxon>Mycobacteriales</taxon>
        <taxon>Gordoniaceae</taxon>
        <taxon>Gordonia</taxon>
    </lineage>
</organism>
<dbReference type="NCBIfam" id="TIGR00732">
    <property type="entry name" value="dprA"/>
    <property type="match status" value="1"/>
</dbReference>
<dbReference type="Proteomes" id="UP000037247">
    <property type="component" value="Unassembled WGS sequence"/>
</dbReference>
<dbReference type="InterPro" id="IPR003488">
    <property type="entry name" value="DprA"/>
</dbReference>
<evidence type="ECO:0000313" key="5">
    <source>
        <dbReference type="EMBL" id="KNA92982.1"/>
    </source>
</evidence>
<accession>A0ABR5IHD6</accession>
<name>A0ABR5IHD6_9ACTN</name>
<reference evidence="5 6" key="1">
    <citation type="submission" date="2015-05" db="EMBL/GenBank/DDBJ databases">
        <title>Draft genome sequence of the bacterium Gordonia jacobaea a new member of the Gordonia genus.</title>
        <authorList>
            <person name="Jimenez-Galisteo G."/>
            <person name="Dominguez A."/>
            <person name="Munoz E."/>
            <person name="Vinas M."/>
        </authorList>
    </citation>
    <scope>NUCLEOTIDE SEQUENCE [LARGE SCALE GENOMIC DNA]</scope>
    <source>
        <strain evidence="6">mv1</strain>
    </source>
</reference>
<evidence type="ECO:0000256" key="2">
    <source>
        <dbReference type="SAM" id="MobiDB-lite"/>
    </source>
</evidence>
<dbReference type="Gene3D" id="3.40.50.450">
    <property type="match status" value="1"/>
</dbReference>
<keyword evidence="6" id="KW-1185">Reference proteome</keyword>
<dbReference type="Pfam" id="PF02481">
    <property type="entry name" value="DNA_processg_A"/>
    <property type="match status" value="1"/>
</dbReference>
<feature type="region of interest" description="Disordered" evidence="2">
    <location>
        <begin position="307"/>
        <end position="326"/>
    </location>
</feature>
<sequence length="382" mass="38875">MTAYADTHHNDELLRAWAYLSAVAEPPCASIRRLVDDLGAVAAADAIRSRRVPSGHEAVLGPTSARAESCTPAEDLDTAHAVDARLITSDDAEWPAWSLLPLTRLEPNAHGDEPIALWVRGPARLDDVAAASISLVGSRAASSYGEHVTGKLSSELCAQGWAVVSGGAYGVDGAAHRAALASAGTTVAVLACGIDRDYPAGHARLLAEVASSGAVVSEYAPGTTAARHRFLTRNRLVAALSSATVVVEAGKRSGAANTAAWARAIDRPVGAVPGPVTSATSVGCHRLIADGLGVLVTDAASVITLAVPDGGGDPGRGRERPTDTLTDDEKRVHDAIPGQGSATITEISFAAGLDVGIVRAALAGLEIAGLIAGDGAGWRLAI</sequence>
<feature type="domain" description="Smf/DprA SLOG" evidence="3">
    <location>
        <begin position="86"/>
        <end position="303"/>
    </location>
</feature>
<evidence type="ECO:0000259" key="3">
    <source>
        <dbReference type="Pfam" id="PF02481"/>
    </source>
</evidence>
<dbReference type="RefSeq" id="WP_049697080.1">
    <property type="nucleotide sequence ID" value="NZ_JAQDQF010000001.1"/>
</dbReference>
<dbReference type="EMBL" id="LDTZ01000013">
    <property type="protein sequence ID" value="KNA92982.1"/>
    <property type="molecule type" value="Genomic_DNA"/>
</dbReference>
<comment type="similarity">
    <text evidence="1">Belongs to the DprA/Smf family.</text>
</comment>
<dbReference type="Pfam" id="PF17782">
    <property type="entry name" value="WHD_DprA"/>
    <property type="match status" value="1"/>
</dbReference>
<feature type="domain" description="DprA winged helix" evidence="4">
    <location>
        <begin position="319"/>
        <end position="372"/>
    </location>
</feature>
<evidence type="ECO:0008006" key="7">
    <source>
        <dbReference type="Google" id="ProtNLM"/>
    </source>
</evidence>
<gene>
    <name evidence="5" type="ORF">ABW18_00480</name>
</gene>
<proteinExistence type="inferred from homology"/>
<dbReference type="SUPFAM" id="SSF102405">
    <property type="entry name" value="MCP/YpsA-like"/>
    <property type="match status" value="1"/>
</dbReference>
<feature type="compositionally biased region" description="Basic and acidic residues" evidence="2">
    <location>
        <begin position="315"/>
        <end position="326"/>
    </location>
</feature>
<comment type="caution">
    <text evidence="5">The sequence shown here is derived from an EMBL/GenBank/DDBJ whole genome shotgun (WGS) entry which is preliminary data.</text>
</comment>
<dbReference type="InterPro" id="IPR057666">
    <property type="entry name" value="DrpA_SLOG"/>
</dbReference>
<dbReference type="InterPro" id="IPR041614">
    <property type="entry name" value="DprA_WH"/>
</dbReference>